<dbReference type="PANTHER" id="PTHR43471:SF14">
    <property type="entry name" value="ABC-2 TYPE TRANSPORT SYSTEM PERMEASE PROTEIN"/>
    <property type="match status" value="1"/>
</dbReference>
<evidence type="ECO:0000256" key="1">
    <source>
        <dbReference type="SAM" id="Phobius"/>
    </source>
</evidence>
<dbReference type="HOGENOM" id="CLU_068384_0_0_0"/>
<dbReference type="EMBL" id="DF820473">
    <property type="protein sequence ID" value="GAK60453.1"/>
    <property type="molecule type" value="Genomic_DNA"/>
</dbReference>
<evidence type="ECO:0000313" key="3">
    <source>
        <dbReference type="Proteomes" id="UP000030661"/>
    </source>
</evidence>
<feature type="transmembrane region" description="Helical" evidence="1">
    <location>
        <begin position="155"/>
        <end position="176"/>
    </location>
</feature>
<keyword evidence="1" id="KW-0472">Membrane</keyword>
<dbReference type="AlphaFoldDB" id="A0A081C798"/>
<dbReference type="GO" id="GO:0005886">
    <property type="term" value="C:plasma membrane"/>
    <property type="evidence" value="ECO:0007669"/>
    <property type="project" value="UniProtKB-SubCell"/>
</dbReference>
<dbReference type="Proteomes" id="UP000030661">
    <property type="component" value="Unassembled WGS sequence"/>
</dbReference>
<gene>
    <name evidence="2" type="ORF">U27_00350</name>
</gene>
<accession>A0A081C798</accession>
<sequence length="318" mass="34974">MQQLITIFKKELADHFSSYRFLILFALITMVSLVTVYMVSLSLSKDLEGIAKPGYVFLMLFTSSGIQFSLVQFVAFFGPLIGLILGFDTINRERNEGTLSKLLSQPIYRDTIVNAKFLAGVAVVAIMLASIVLVITGLGLFMLGIVPGLEEIWRILIYLVISIIYIAFWLGVSILFSILFRSVATSSLAALAVWIFFSFFLSLGANAIAGTLTPDAGASNPESLLQRMQIERAISLASPLELYTGATATIMDPMRRSSESLVQVGMMEKLSMTRFSGPLPLSQSLLIVLPYIITLVAITAICFAISYTVFMRQEVRSI</sequence>
<feature type="transmembrane region" description="Helical" evidence="1">
    <location>
        <begin position="285"/>
        <end position="310"/>
    </location>
</feature>
<feature type="transmembrane region" description="Helical" evidence="1">
    <location>
        <begin position="21"/>
        <end position="43"/>
    </location>
</feature>
<dbReference type="GO" id="GO:0140359">
    <property type="term" value="F:ABC-type transporter activity"/>
    <property type="evidence" value="ECO:0007669"/>
    <property type="project" value="InterPro"/>
</dbReference>
<feature type="transmembrane region" description="Helical" evidence="1">
    <location>
        <begin position="55"/>
        <end position="85"/>
    </location>
</feature>
<reference evidence="2 3" key="1">
    <citation type="journal article" date="2015" name="PeerJ">
        <title>First genomic representation of candidate bacterial phylum KSB3 points to enhanced environmental sensing as a trigger of wastewater bulking.</title>
        <authorList>
            <person name="Sekiguchi Y."/>
            <person name="Ohashi A."/>
            <person name="Parks D.H."/>
            <person name="Yamauchi T."/>
            <person name="Tyson G.W."/>
            <person name="Hugenholtz P."/>
        </authorList>
    </citation>
    <scope>NUCLEOTIDE SEQUENCE [LARGE SCALE GENOMIC DNA]</scope>
</reference>
<keyword evidence="1" id="KW-0812">Transmembrane</keyword>
<name>A0A081C798_VECG1</name>
<dbReference type="Pfam" id="PF12679">
    <property type="entry name" value="ABC2_membrane_2"/>
    <property type="match status" value="1"/>
</dbReference>
<feature type="transmembrane region" description="Helical" evidence="1">
    <location>
        <begin position="188"/>
        <end position="209"/>
    </location>
</feature>
<protein>
    <submittedName>
        <fullName evidence="2">ABC-type transporter</fullName>
    </submittedName>
</protein>
<dbReference type="PANTHER" id="PTHR43471">
    <property type="entry name" value="ABC TRANSPORTER PERMEASE"/>
    <property type="match status" value="1"/>
</dbReference>
<keyword evidence="3" id="KW-1185">Reference proteome</keyword>
<evidence type="ECO:0000313" key="2">
    <source>
        <dbReference type="EMBL" id="GAK60453.1"/>
    </source>
</evidence>
<dbReference type="eggNOG" id="COG1277">
    <property type="taxonomic scope" value="Bacteria"/>
</dbReference>
<organism evidence="2 3">
    <name type="scientific">Vecturithrix granuli</name>
    <dbReference type="NCBI Taxonomy" id="1499967"/>
    <lineage>
        <taxon>Bacteria</taxon>
        <taxon>Candidatus Moduliflexota</taxon>
        <taxon>Candidatus Vecturitrichia</taxon>
        <taxon>Candidatus Vecturitrichales</taxon>
        <taxon>Candidatus Vecturitrichaceae</taxon>
        <taxon>Candidatus Vecturithrix</taxon>
    </lineage>
</organism>
<proteinExistence type="predicted"/>
<keyword evidence="1" id="KW-1133">Transmembrane helix</keyword>
<dbReference type="STRING" id="1499967.U27_00350"/>
<feature type="transmembrane region" description="Helical" evidence="1">
    <location>
        <begin position="117"/>
        <end position="143"/>
    </location>
</feature>